<evidence type="ECO:0000259" key="9">
    <source>
        <dbReference type="PROSITE" id="PS50928"/>
    </source>
</evidence>
<evidence type="ECO:0000256" key="2">
    <source>
        <dbReference type="ARBA" id="ARBA00022448"/>
    </source>
</evidence>
<dbReference type="CDD" id="cd06261">
    <property type="entry name" value="TM_PBP2"/>
    <property type="match status" value="1"/>
</dbReference>
<name>A0AAE8EN76_9GAMM</name>
<comment type="subcellular location">
    <subcellularLocation>
        <location evidence="1">Cell inner membrane</location>
        <topology evidence="1">Multi-pass membrane protein</topology>
    </subcellularLocation>
    <subcellularLocation>
        <location evidence="8">Cell membrane</location>
        <topology evidence="8">Multi-pass membrane protein</topology>
    </subcellularLocation>
</comment>
<comment type="caution">
    <text evidence="10">The sequence shown here is derived from an EMBL/GenBank/DDBJ whole genome shotgun (WGS) entry which is preliminary data.</text>
</comment>
<dbReference type="SUPFAM" id="SSF161098">
    <property type="entry name" value="MetI-like"/>
    <property type="match status" value="1"/>
</dbReference>
<feature type="transmembrane region" description="Helical" evidence="8">
    <location>
        <begin position="220"/>
        <end position="245"/>
    </location>
</feature>
<evidence type="ECO:0000313" key="11">
    <source>
        <dbReference type="Proteomes" id="UP000285972"/>
    </source>
</evidence>
<dbReference type="AlphaFoldDB" id="A0AAE8EN76"/>
<dbReference type="InterPro" id="IPR051393">
    <property type="entry name" value="ABC_transporter_permease"/>
</dbReference>
<accession>A0AAE8EN76</accession>
<keyword evidence="4" id="KW-0997">Cell inner membrane</keyword>
<evidence type="ECO:0000256" key="7">
    <source>
        <dbReference type="ARBA" id="ARBA00023136"/>
    </source>
</evidence>
<feature type="transmembrane region" description="Helical" evidence="8">
    <location>
        <begin position="283"/>
        <end position="304"/>
    </location>
</feature>
<evidence type="ECO:0000313" key="10">
    <source>
        <dbReference type="EMBL" id="RLM17892.1"/>
    </source>
</evidence>
<dbReference type="PROSITE" id="PS50928">
    <property type="entry name" value="ABC_TM1"/>
    <property type="match status" value="1"/>
</dbReference>
<dbReference type="InterPro" id="IPR035906">
    <property type="entry name" value="MetI-like_sf"/>
</dbReference>
<dbReference type="GO" id="GO:0005886">
    <property type="term" value="C:plasma membrane"/>
    <property type="evidence" value="ECO:0007669"/>
    <property type="project" value="UniProtKB-SubCell"/>
</dbReference>
<dbReference type="GO" id="GO:0055085">
    <property type="term" value="P:transmembrane transport"/>
    <property type="evidence" value="ECO:0007669"/>
    <property type="project" value="InterPro"/>
</dbReference>
<feature type="domain" description="ABC transmembrane type-1" evidence="9">
    <location>
        <begin position="88"/>
        <end position="303"/>
    </location>
</feature>
<feature type="transmembrane region" description="Helical" evidence="8">
    <location>
        <begin position="175"/>
        <end position="199"/>
    </location>
</feature>
<keyword evidence="6 8" id="KW-1133">Transmembrane helix</keyword>
<dbReference type="PANTHER" id="PTHR30193">
    <property type="entry name" value="ABC TRANSPORTER PERMEASE PROTEIN"/>
    <property type="match status" value="1"/>
</dbReference>
<feature type="transmembrane region" description="Helical" evidence="8">
    <location>
        <begin position="88"/>
        <end position="113"/>
    </location>
</feature>
<evidence type="ECO:0000256" key="3">
    <source>
        <dbReference type="ARBA" id="ARBA00022475"/>
    </source>
</evidence>
<evidence type="ECO:0000256" key="6">
    <source>
        <dbReference type="ARBA" id="ARBA00022989"/>
    </source>
</evidence>
<evidence type="ECO:0000256" key="1">
    <source>
        <dbReference type="ARBA" id="ARBA00004429"/>
    </source>
</evidence>
<evidence type="ECO:0000256" key="5">
    <source>
        <dbReference type="ARBA" id="ARBA00022692"/>
    </source>
</evidence>
<keyword evidence="2 8" id="KW-0813">Transport</keyword>
<dbReference type="Proteomes" id="UP000285972">
    <property type="component" value="Unassembled WGS sequence"/>
</dbReference>
<keyword evidence="3" id="KW-1003">Cell membrane</keyword>
<organism evidence="10 11">
    <name type="scientific">Brenneria goodwinii</name>
    <dbReference type="NCBI Taxonomy" id="1109412"/>
    <lineage>
        <taxon>Bacteria</taxon>
        <taxon>Pseudomonadati</taxon>
        <taxon>Pseudomonadota</taxon>
        <taxon>Gammaproteobacteria</taxon>
        <taxon>Enterobacterales</taxon>
        <taxon>Pectobacteriaceae</taxon>
        <taxon>Brenneria</taxon>
    </lineage>
</organism>
<comment type="similarity">
    <text evidence="8">Belongs to the binding-protein-dependent transport system permease family.</text>
</comment>
<keyword evidence="5 8" id="KW-0812">Transmembrane</keyword>
<gene>
    <name evidence="10" type="ORF">BIY26_19810</name>
</gene>
<dbReference type="KEGG" id="bgj:AWC36_15965"/>
<dbReference type="Gene3D" id="1.10.3720.10">
    <property type="entry name" value="MetI-like"/>
    <property type="match status" value="1"/>
</dbReference>
<feature type="transmembrane region" description="Helical" evidence="8">
    <location>
        <begin position="29"/>
        <end position="54"/>
    </location>
</feature>
<evidence type="ECO:0000256" key="8">
    <source>
        <dbReference type="RuleBase" id="RU363032"/>
    </source>
</evidence>
<feature type="transmembrane region" description="Helical" evidence="8">
    <location>
        <begin position="125"/>
        <end position="145"/>
    </location>
</feature>
<dbReference type="EMBL" id="MJLX01000074">
    <property type="protein sequence ID" value="RLM17892.1"/>
    <property type="molecule type" value="Genomic_DNA"/>
</dbReference>
<reference evidence="10 11" key="1">
    <citation type="submission" date="2016-09" db="EMBL/GenBank/DDBJ databases">
        <authorList>
            <person name="Doonan J."/>
            <person name="Pachebat J.A."/>
            <person name="Golyshin P.N."/>
            <person name="Denman S."/>
            <person name="Mcdonald J.E."/>
        </authorList>
    </citation>
    <scope>NUCLEOTIDE SEQUENCE [LARGE SCALE GENOMIC DNA]</scope>
    <source>
        <strain evidence="10 11">FRB141</strain>
    </source>
</reference>
<dbReference type="Pfam" id="PF00528">
    <property type="entry name" value="BPD_transp_1"/>
    <property type="match status" value="1"/>
</dbReference>
<protein>
    <submittedName>
        <fullName evidence="10">Sugar ABC transporter permease</fullName>
    </submittedName>
</protein>
<evidence type="ECO:0000256" key="4">
    <source>
        <dbReference type="ARBA" id="ARBA00022519"/>
    </source>
</evidence>
<sequence>MPNVLSPSLPISSRRKNNMDRRRTWRKQFSLALALSPMLIVVLVAYIGSILWTVRLSMTNSRLLPTDDFVGLLQYRRLFANDHFYQSVIHLAMFGAVYIIGCLVLGFLLAVFIDQQVRAESTLRAIFLLPHALSFVVTGVIWQWLFNPDFGIQQIVRDLGFGDFRFDWLVQSDRAIYAIALAGVWQSAGLVMVILLAGIRGINEDLWKAARVDGIPKWRYYTRIVLPLIQPMVATALVLLVVATFKLYDLVVTMTHGGPGGATDVPATFIMDNLFERANVGRAMAAATMLLLMAIVVLSPWIYLRTFKRKR</sequence>
<dbReference type="InterPro" id="IPR000515">
    <property type="entry name" value="MetI-like"/>
</dbReference>
<proteinExistence type="inferred from homology"/>
<keyword evidence="7 8" id="KW-0472">Membrane</keyword>
<dbReference type="PANTHER" id="PTHR30193:SF42">
    <property type="entry name" value="ABC TRANSPORTER PERMEASE PROTEIN"/>
    <property type="match status" value="1"/>
</dbReference>